<reference evidence="6 7" key="1">
    <citation type="journal article" date="2019" name="Sci. Rep.">
        <title>Orb-weaving spider Araneus ventricosus genome elucidates the spidroin gene catalogue.</title>
        <authorList>
            <person name="Kono N."/>
            <person name="Nakamura H."/>
            <person name="Ohtoshi R."/>
            <person name="Moran D.A.P."/>
            <person name="Shinohara A."/>
            <person name="Yoshida Y."/>
            <person name="Fujiwara M."/>
            <person name="Mori M."/>
            <person name="Tomita M."/>
            <person name="Arakawa K."/>
        </authorList>
    </citation>
    <scope>NUCLEOTIDE SEQUENCE [LARGE SCALE GENOMIC DNA]</scope>
</reference>
<dbReference type="SUPFAM" id="SSF53474">
    <property type="entry name" value="alpha/beta-Hydrolases"/>
    <property type="match status" value="1"/>
</dbReference>
<comment type="caution">
    <text evidence="6">The sequence shown here is derived from an EMBL/GenBank/DDBJ whole genome shotgun (WGS) entry which is preliminary data.</text>
</comment>
<dbReference type="Proteomes" id="UP000499080">
    <property type="component" value="Unassembled WGS sequence"/>
</dbReference>
<accession>A0A4Y2UXZ3</accession>
<evidence type="ECO:0000313" key="7">
    <source>
        <dbReference type="Proteomes" id="UP000499080"/>
    </source>
</evidence>
<gene>
    <name evidence="6" type="primary">LIPI_2</name>
    <name evidence="6" type="ORF">AVEN_38924_1</name>
</gene>
<dbReference type="AlphaFoldDB" id="A0A4Y2UXZ3"/>
<dbReference type="Pfam" id="PF00151">
    <property type="entry name" value="Lipase"/>
    <property type="match status" value="1"/>
</dbReference>
<proteinExistence type="inferred from homology"/>
<dbReference type="InterPro" id="IPR029058">
    <property type="entry name" value="AB_hydrolase_fold"/>
</dbReference>
<dbReference type="GO" id="GO:0016042">
    <property type="term" value="P:lipid catabolic process"/>
    <property type="evidence" value="ECO:0007669"/>
    <property type="project" value="TreeGrafter"/>
</dbReference>
<evidence type="ECO:0000313" key="6">
    <source>
        <dbReference type="EMBL" id="GBO17111.1"/>
    </source>
</evidence>
<evidence type="ECO:0000256" key="1">
    <source>
        <dbReference type="ARBA" id="ARBA00004613"/>
    </source>
</evidence>
<comment type="subcellular location">
    <subcellularLocation>
        <location evidence="1">Secreted</location>
    </subcellularLocation>
</comment>
<dbReference type="Gene3D" id="3.40.50.1820">
    <property type="entry name" value="alpha/beta hydrolase"/>
    <property type="match status" value="1"/>
</dbReference>
<evidence type="ECO:0000256" key="4">
    <source>
        <dbReference type="RuleBase" id="RU004262"/>
    </source>
</evidence>
<dbReference type="EMBL" id="BGPR01040916">
    <property type="protein sequence ID" value="GBO17111.1"/>
    <property type="molecule type" value="Genomic_DNA"/>
</dbReference>
<evidence type="ECO:0000259" key="5">
    <source>
        <dbReference type="Pfam" id="PF00151"/>
    </source>
</evidence>
<dbReference type="InterPro" id="IPR013818">
    <property type="entry name" value="Lipase"/>
</dbReference>
<evidence type="ECO:0000256" key="2">
    <source>
        <dbReference type="ARBA" id="ARBA00010701"/>
    </source>
</evidence>
<sequence>MKRQPPVILFFFNLFVSLLFLKSWSSYIYTAFILTIVLRKSQFTLNPFQYKNECSPTGLDPATYLFSNASPRTKLDRTDALFVDVIHTDGGGIGMVEPIGHVDFYPNGGQIQAGCTASNSFRALLEKGVVEGEPFCLGIN</sequence>
<comment type="similarity">
    <text evidence="2 4">Belongs to the AB hydrolase superfamily. Lipase family.</text>
</comment>
<evidence type="ECO:0000256" key="3">
    <source>
        <dbReference type="ARBA" id="ARBA00022525"/>
    </source>
</evidence>
<dbReference type="InterPro" id="IPR000734">
    <property type="entry name" value="TAG_lipase"/>
</dbReference>
<protein>
    <submittedName>
        <fullName evidence="6">Lipase member I</fullName>
    </submittedName>
</protein>
<keyword evidence="3" id="KW-0964">Secreted</keyword>
<feature type="domain" description="Lipase" evidence="5">
    <location>
        <begin position="57"/>
        <end position="134"/>
    </location>
</feature>
<dbReference type="GO" id="GO:0016298">
    <property type="term" value="F:lipase activity"/>
    <property type="evidence" value="ECO:0007669"/>
    <property type="project" value="InterPro"/>
</dbReference>
<dbReference type="PANTHER" id="PTHR11610">
    <property type="entry name" value="LIPASE"/>
    <property type="match status" value="1"/>
</dbReference>
<name>A0A4Y2UXZ3_ARAVE</name>
<keyword evidence="7" id="KW-1185">Reference proteome</keyword>
<organism evidence="6 7">
    <name type="scientific">Araneus ventricosus</name>
    <name type="common">Orbweaver spider</name>
    <name type="synonym">Epeira ventricosa</name>
    <dbReference type="NCBI Taxonomy" id="182803"/>
    <lineage>
        <taxon>Eukaryota</taxon>
        <taxon>Metazoa</taxon>
        <taxon>Ecdysozoa</taxon>
        <taxon>Arthropoda</taxon>
        <taxon>Chelicerata</taxon>
        <taxon>Arachnida</taxon>
        <taxon>Araneae</taxon>
        <taxon>Araneomorphae</taxon>
        <taxon>Entelegynae</taxon>
        <taxon>Araneoidea</taxon>
        <taxon>Araneidae</taxon>
        <taxon>Araneus</taxon>
    </lineage>
</organism>
<dbReference type="GO" id="GO:0005615">
    <property type="term" value="C:extracellular space"/>
    <property type="evidence" value="ECO:0007669"/>
    <property type="project" value="TreeGrafter"/>
</dbReference>
<dbReference type="PANTHER" id="PTHR11610:SF173">
    <property type="entry name" value="LIPASE DOMAIN-CONTAINING PROTEIN-RELATED"/>
    <property type="match status" value="1"/>
</dbReference>
<dbReference type="OrthoDB" id="6424338at2759"/>